<dbReference type="AlphaFoldDB" id="A7STQ2"/>
<dbReference type="SUPFAM" id="SSF52075">
    <property type="entry name" value="Outer arm dynein light chain 1"/>
    <property type="match status" value="1"/>
</dbReference>
<dbReference type="HOGENOM" id="CLU_040741_0_1_1"/>
<proteinExistence type="predicted"/>
<dbReference type="PhylomeDB" id="A7STQ2"/>
<reference evidence="7 8" key="1">
    <citation type="journal article" date="2007" name="Science">
        <title>Sea anemone genome reveals ancestral eumetazoan gene repertoire and genomic organization.</title>
        <authorList>
            <person name="Putnam N.H."/>
            <person name="Srivastava M."/>
            <person name="Hellsten U."/>
            <person name="Dirks B."/>
            <person name="Chapman J."/>
            <person name="Salamov A."/>
            <person name="Terry A."/>
            <person name="Shapiro H."/>
            <person name="Lindquist E."/>
            <person name="Kapitonov V.V."/>
            <person name="Jurka J."/>
            <person name="Genikhovich G."/>
            <person name="Grigoriev I.V."/>
            <person name="Lucas S.M."/>
            <person name="Steele R.E."/>
            <person name="Finnerty J.R."/>
            <person name="Technau U."/>
            <person name="Martindale M.Q."/>
            <person name="Rokhsar D.S."/>
        </authorList>
    </citation>
    <scope>NUCLEOTIDE SEQUENCE [LARGE SCALE GENOMIC DNA]</scope>
    <source>
        <strain evidence="8">CH2 X CH6</strain>
    </source>
</reference>
<dbReference type="InterPro" id="IPR050576">
    <property type="entry name" value="Cilia_flagella_integrity"/>
</dbReference>
<accession>A7STQ2</accession>
<evidence type="ECO:0000313" key="7">
    <source>
        <dbReference type="EMBL" id="EDO32918.1"/>
    </source>
</evidence>
<dbReference type="STRING" id="45351.A7STQ2"/>
<evidence type="ECO:0000256" key="1">
    <source>
        <dbReference type="ARBA" id="ARBA00004138"/>
    </source>
</evidence>
<evidence type="ECO:0000256" key="4">
    <source>
        <dbReference type="ARBA" id="ARBA00023069"/>
    </source>
</evidence>
<evidence type="ECO:0000256" key="5">
    <source>
        <dbReference type="ARBA" id="ARBA00023273"/>
    </source>
</evidence>
<sequence length="247" mass="28454">MTKKALKQICKDQKLYLTPHLNDILYLHFRGFGKIENLEEYTGVKCLWLECNGIEKIENLGFMKELKCLYLQQNMLKKVENLEELDGLDTLNVSNNIIRSIENIACLPVLNTLQIAHNRLASAGDIKELASCQKLSIVDLSYNKIDDPNIVDVLAEMPNLVRAHIFGVVLNLIGNPVIKKIKNYRKNMILKLKNLKYLDDRPVFPRERACTEAWAQGGPAAEKEERERWINKERQKMEDGFNGDELQ</sequence>
<dbReference type="eggNOG" id="KOG0531">
    <property type="taxonomic scope" value="Eukaryota"/>
</dbReference>
<dbReference type="Pfam" id="PF14580">
    <property type="entry name" value="LRR_9"/>
    <property type="match status" value="1"/>
</dbReference>
<dbReference type="InterPro" id="IPR001611">
    <property type="entry name" value="Leu-rich_rpt"/>
</dbReference>
<organism evidence="7 8">
    <name type="scientific">Nematostella vectensis</name>
    <name type="common">Starlet sea anemone</name>
    <dbReference type="NCBI Taxonomy" id="45351"/>
    <lineage>
        <taxon>Eukaryota</taxon>
        <taxon>Metazoa</taxon>
        <taxon>Cnidaria</taxon>
        <taxon>Anthozoa</taxon>
        <taxon>Hexacorallia</taxon>
        <taxon>Actiniaria</taxon>
        <taxon>Edwardsiidae</taxon>
        <taxon>Nematostella</taxon>
    </lineage>
</organism>
<feature type="compositionally biased region" description="Basic and acidic residues" evidence="6">
    <location>
        <begin position="221"/>
        <end position="239"/>
    </location>
</feature>
<name>A7STQ2_NEMVE</name>
<evidence type="ECO:0000256" key="3">
    <source>
        <dbReference type="ARBA" id="ARBA00022737"/>
    </source>
</evidence>
<dbReference type="PROSITE" id="PS51450">
    <property type="entry name" value="LRR"/>
    <property type="match status" value="3"/>
</dbReference>
<keyword evidence="3" id="KW-0677">Repeat</keyword>
<dbReference type="SMART" id="SM00365">
    <property type="entry name" value="LRR_SD22"/>
    <property type="match status" value="3"/>
</dbReference>
<keyword evidence="5" id="KW-0966">Cell projection</keyword>
<evidence type="ECO:0000256" key="2">
    <source>
        <dbReference type="ARBA" id="ARBA00022614"/>
    </source>
</evidence>
<evidence type="ECO:0000313" key="8">
    <source>
        <dbReference type="Proteomes" id="UP000001593"/>
    </source>
</evidence>
<keyword evidence="2" id="KW-0433">Leucine-rich repeat</keyword>
<dbReference type="FunFam" id="3.80.10.10:FF:000166">
    <property type="entry name" value="Dynein assembly factor 1, axonemal"/>
    <property type="match status" value="1"/>
</dbReference>
<evidence type="ECO:0000256" key="6">
    <source>
        <dbReference type="SAM" id="MobiDB-lite"/>
    </source>
</evidence>
<gene>
    <name evidence="7" type="ORF">NEMVEDRAFT_v1g131384</name>
</gene>
<dbReference type="InterPro" id="IPR032675">
    <property type="entry name" value="LRR_dom_sf"/>
</dbReference>
<dbReference type="InParanoid" id="A7STQ2"/>
<dbReference type="Gene3D" id="3.80.10.10">
    <property type="entry name" value="Ribonuclease Inhibitor"/>
    <property type="match status" value="2"/>
</dbReference>
<dbReference type="PANTHER" id="PTHR45973">
    <property type="entry name" value="PROTEIN PHOSPHATASE 1 REGULATORY SUBUNIT SDS22-RELATED"/>
    <property type="match status" value="1"/>
</dbReference>
<dbReference type="Proteomes" id="UP000001593">
    <property type="component" value="Unassembled WGS sequence"/>
</dbReference>
<comment type="subcellular location">
    <subcellularLocation>
        <location evidence="1">Cell projection</location>
        <location evidence="1">Cilium</location>
    </subcellularLocation>
</comment>
<dbReference type="EMBL" id="DS469800">
    <property type="protein sequence ID" value="EDO32918.1"/>
    <property type="molecule type" value="Genomic_DNA"/>
</dbReference>
<feature type="region of interest" description="Disordered" evidence="6">
    <location>
        <begin position="215"/>
        <end position="247"/>
    </location>
</feature>
<protein>
    <submittedName>
        <fullName evidence="7">Uncharacterized protein</fullName>
    </submittedName>
</protein>
<dbReference type="PANTHER" id="PTHR45973:SF9">
    <property type="entry name" value="LEUCINE-RICH REPEAT-CONTAINING PROTEIN 46"/>
    <property type="match status" value="1"/>
</dbReference>
<dbReference type="OMA" id="HNCIEDE"/>
<keyword evidence="4" id="KW-0969">Cilium</keyword>
<keyword evidence="8" id="KW-1185">Reference proteome</keyword>